<evidence type="ECO:0000313" key="8">
    <source>
        <dbReference type="EMBL" id="HEN43244.1"/>
    </source>
</evidence>
<evidence type="ECO:0000259" key="7">
    <source>
        <dbReference type="Pfam" id="PF00892"/>
    </source>
</evidence>
<dbReference type="AlphaFoldDB" id="A0A831U366"/>
<feature type="transmembrane region" description="Helical" evidence="6">
    <location>
        <begin position="172"/>
        <end position="193"/>
    </location>
</feature>
<protein>
    <submittedName>
        <fullName evidence="8">DMT family transporter</fullName>
    </submittedName>
</protein>
<reference evidence="8" key="1">
    <citation type="journal article" date="2020" name="mSystems">
        <title>Genome- and Community-Level Interaction Insights into Carbon Utilization and Element Cycling Functions of Hydrothermarchaeota in Hydrothermal Sediment.</title>
        <authorList>
            <person name="Zhou Z."/>
            <person name="Liu Y."/>
            <person name="Xu W."/>
            <person name="Pan J."/>
            <person name="Luo Z.H."/>
            <person name="Li M."/>
        </authorList>
    </citation>
    <scope>NUCLEOTIDE SEQUENCE [LARGE SCALE GENOMIC DNA]</scope>
    <source>
        <strain evidence="8">SpSt-349</strain>
    </source>
</reference>
<dbReference type="InterPro" id="IPR000620">
    <property type="entry name" value="EamA_dom"/>
</dbReference>
<feature type="transmembrane region" description="Helical" evidence="6">
    <location>
        <begin position="147"/>
        <end position="165"/>
    </location>
</feature>
<accession>A0A831U366</accession>
<comment type="subcellular location">
    <subcellularLocation>
        <location evidence="1">Cell membrane</location>
        <topology evidence="1">Multi-pass membrane protein</topology>
    </subcellularLocation>
</comment>
<dbReference type="GO" id="GO:0005886">
    <property type="term" value="C:plasma membrane"/>
    <property type="evidence" value="ECO:0007669"/>
    <property type="project" value="UniProtKB-SubCell"/>
</dbReference>
<feature type="transmembrane region" description="Helical" evidence="6">
    <location>
        <begin position="205"/>
        <end position="223"/>
    </location>
</feature>
<keyword evidence="4 6" id="KW-1133">Transmembrane helix</keyword>
<keyword evidence="3 6" id="KW-0812">Transmembrane</keyword>
<proteinExistence type="predicted"/>
<dbReference type="Pfam" id="PF00892">
    <property type="entry name" value="EamA"/>
    <property type="match status" value="2"/>
</dbReference>
<dbReference type="EMBL" id="DSOV01000057">
    <property type="protein sequence ID" value="HEN43244.1"/>
    <property type="molecule type" value="Genomic_DNA"/>
</dbReference>
<sequence>MRRYTAITALLLTTFFWGITFTIVKEAVARVDVFVFLAQRFFAATTLLVLICLARRAPLTGPALRHGAVLGFFLFASYGFQTMALRFTSASNTGFLTGLSVVLVPLLGARFFGHAITPGVRLGVALAFPGLFLLCTNGALVFNVGDLLAAVCAVCVSLHLILTGSWARGSDIFWLTAVQLGTVTLLSLGVAAGSGKPVLAWHPDIFWALVICALFATVFAFLVQTAVQRVISPAQTALIFCLEPVFAALYAFWAAGERLGGYGFLGALLILAGMVVSELPSRTGPSEASTPA</sequence>
<evidence type="ECO:0000256" key="5">
    <source>
        <dbReference type="ARBA" id="ARBA00023136"/>
    </source>
</evidence>
<comment type="caution">
    <text evidence="8">The sequence shown here is derived from an EMBL/GenBank/DDBJ whole genome shotgun (WGS) entry which is preliminary data.</text>
</comment>
<dbReference type="InterPro" id="IPR037185">
    <property type="entry name" value="EmrE-like"/>
</dbReference>
<organism evidence="8">
    <name type="scientific">Geobacter metallireducens</name>
    <dbReference type="NCBI Taxonomy" id="28232"/>
    <lineage>
        <taxon>Bacteria</taxon>
        <taxon>Pseudomonadati</taxon>
        <taxon>Thermodesulfobacteriota</taxon>
        <taxon>Desulfuromonadia</taxon>
        <taxon>Geobacterales</taxon>
        <taxon>Geobacteraceae</taxon>
        <taxon>Geobacter</taxon>
    </lineage>
</organism>
<feature type="transmembrane region" description="Helical" evidence="6">
    <location>
        <begin position="235"/>
        <end position="253"/>
    </location>
</feature>
<dbReference type="SUPFAM" id="SSF103481">
    <property type="entry name" value="Multidrug resistance efflux transporter EmrE"/>
    <property type="match status" value="2"/>
</dbReference>
<feature type="transmembrane region" description="Helical" evidence="6">
    <location>
        <begin position="66"/>
        <end position="87"/>
    </location>
</feature>
<evidence type="ECO:0000256" key="3">
    <source>
        <dbReference type="ARBA" id="ARBA00022692"/>
    </source>
</evidence>
<feature type="domain" description="EamA" evidence="7">
    <location>
        <begin position="144"/>
        <end position="276"/>
    </location>
</feature>
<name>A0A831U366_GEOME</name>
<keyword evidence="2" id="KW-1003">Cell membrane</keyword>
<feature type="domain" description="EamA" evidence="7">
    <location>
        <begin position="6"/>
        <end position="134"/>
    </location>
</feature>
<evidence type="ECO:0000256" key="2">
    <source>
        <dbReference type="ARBA" id="ARBA00022475"/>
    </source>
</evidence>
<evidence type="ECO:0000256" key="6">
    <source>
        <dbReference type="SAM" id="Phobius"/>
    </source>
</evidence>
<feature type="transmembrane region" description="Helical" evidence="6">
    <location>
        <begin position="259"/>
        <end position="276"/>
    </location>
</feature>
<dbReference type="PANTHER" id="PTHR42920">
    <property type="entry name" value="OS03G0707200 PROTEIN-RELATED"/>
    <property type="match status" value="1"/>
</dbReference>
<dbReference type="PANTHER" id="PTHR42920:SF5">
    <property type="entry name" value="EAMA DOMAIN-CONTAINING PROTEIN"/>
    <property type="match status" value="1"/>
</dbReference>
<dbReference type="InterPro" id="IPR051258">
    <property type="entry name" value="Diverse_Substrate_Transporter"/>
</dbReference>
<gene>
    <name evidence="8" type="ORF">ENQ87_12895</name>
</gene>
<feature type="transmembrane region" description="Helical" evidence="6">
    <location>
        <begin position="32"/>
        <end position="54"/>
    </location>
</feature>
<keyword evidence="5 6" id="KW-0472">Membrane</keyword>
<feature type="transmembrane region" description="Helical" evidence="6">
    <location>
        <begin position="120"/>
        <end position="141"/>
    </location>
</feature>
<evidence type="ECO:0000256" key="1">
    <source>
        <dbReference type="ARBA" id="ARBA00004651"/>
    </source>
</evidence>
<feature type="transmembrane region" description="Helical" evidence="6">
    <location>
        <begin position="93"/>
        <end position="113"/>
    </location>
</feature>
<evidence type="ECO:0000256" key="4">
    <source>
        <dbReference type="ARBA" id="ARBA00022989"/>
    </source>
</evidence>